<sequence>MNDESARPGAPAGIDTSVSHVARIWNYWLGGKDNYPVDRQVGDEILRILPEVADLARASRAFLVRAVTHLAGEAGARQFLDIGTGLPTADNTHEIAQAVAPESRIVYVDNDPLVLVHANALLTSSPEGATDYVDADLRDPAAILEKAGKTLDLSRPVVLLLMGIVEFITDDDEAQAIIEHLTGALPSGSHVVFYDGTAVIHPERSAEVASTWNATGNAPLVLRSPERMARFFTGLELLEPGLVPLNRWRPGPVEVGADRDVDAYCAVARIP</sequence>
<dbReference type="EMBL" id="JACHDB010000001">
    <property type="protein sequence ID" value="MBB5432466.1"/>
    <property type="molecule type" value="Genomic_DNA"/>
</dbReference>
<reference evidence="1 2" key="1">
    <citation type="submission" date="2020-08" db="EMBL/GenBank/DDBJ databases">
        <title>Sequencing the genomes of 1000 actinobacteria strains.</title>
        <authorList>
            <person name="Klenk H.-P."/>
        </authorList>
    </citation>
    <scope>NUCLEOTIDE SEQUENCE [LARGE SCALE GENOMIC DNA]</scope>
    <source>
        <strain evidence="1 2">DSM 44551</strain>
    </source>
</reference>
<proteinExistence type="predicted"/>
<accession>A0A7W8QL52</accession>
<evidence type="ECO:0008006" key="3">
    <source>
        <dbReference type="Google" id="ProtNLM"/>
    </source>
</evidence>
<dbReference type="Pfam" id="PF04672">
    <property type="entry name" value="Methyltransf_19"/>
    <property type="match status" value="1"/>
</dbReference>
<name>A0A7W8QL52_9ACTN</name>
<dbReference type="InterPro" id="IPR029063">
    <property type="entry name" value="SAM-dependent_MTases_sf"/>
</dbReference>
<dbReference type="AlphaFoldDB" id="A0A7W8QL52"/>
<dbReference type="RefSeq" id="WP_184392030.1">
    <property type="nucleotide sequence ID" value="NZ_BAAAJD010000043.1"/>
</dbReference>
<dbReference type="PIRSF" id="PIRSF017393">
    <property type="entry name" value="MTase_SAV2177"/>
    <property type="match status" value="1"/>
</dbReference>
<evidence type="ECO:0000313" key="2">
    <source>
        <dbReference type="Proteomes" id="UP000572635"/>
    </source>
</evidence>
<dbReference type="InterPro" id="IPR006764">
    <property type="entry name" value="SAM_dep_MeTrfase_SAV2177_type"/>
</dbReference>
<comment type="caution">
    <text evidence="1">The sequence shown here is derived from an EMBL/GenBank/DDBJ whole genome shotgun (WGS) entry which is preliminary data.</text>
</comment>
<dbReference type="Gene3D" id="3.40.50.150">
    <property type="entry name" value="Vaccinia Virus protein VP39"/>
    <property type="match status" value="1"/>
</dbReference>
<protein>
    <recommendedName>
        <fullName evidence="3">SAM-dependent methyltransferase</fullName>
    </recommendedName>
</protein>
<keyword evidence="2" id="KW-1185">Reference proteome</keyword>
<dbReference type="Proteomes" id="UP000572635">
    <property type="component" value="Unassembled WGS sequence"/>
</dbReference>
<organism evidence="1 2">
    <name type="scientific">Nocardiopsis composta</name>
    <dbReference type="NCBI Taxonomy" id="157465"/>
    <lineage>
        <taxon>Bacteria</taxon>
        <taxon>Bacillati</taxon>
        <taxon>Actinomycetota</taxon>
        <taxon>Actinomycetes</taxon>
        <taxon>Streptosporangiales</taxon>
        <taxon>Nocardiopsidaceae</taxon>
        <taxon>Nocardiopsis</taxon>
    </lineage>
</organism>
<dbReference type="SUPFAM" id="SSF53335">
    <property type="entry name" value="S-adenosyl-L-methionine-dependent methyltransferases"/>
    <property type="match status" value="1"/>
</dbReference>
<evidence type="ECO:0000313" key="1">
    <source>
        <dbReference type="EMBL" id="MBB5432466.1"/>
    </source>
</evidence>
<gene>
    <name evidence="1" type="ORF">HDA36_002550</name>
</gene>